<accession>A0A365TSU3</accession>
<feature type="non-terminal residue" evidence="1">
    <location>
        <position position="1"/>
    </location>
</feature>
<dbReference type="AlphaFoldDB" id="A0A365TSU3"/>
<evidence type="ECO:0000313" key="1">
    <source>
        <dbReference type="EMBL" id="RBI69135.1"/>
    </source>
</evidence>
<comment type="caution">
    <text evidence="1">The sequence shown here is derived from an EMBL/GenBank/DDBJ whole genome shotgun (WGS) entry which is preliminary data.</text>
</comment>
<keyword evidence="2" id="KW-1185">Reference proteome</keyword>
<name>A0A365TSU3_9GAMM</name>
<dbReference type="EMBL" id="QNTU01000001">
    <property type="protein sequence ID" value="RBI69135.1"/>
    <property type="molecule type" value="Genomic_DNA"/>
</dbReference>
<dbReference type="Proteomes" id="UP000252204">
    <property type="component" value="Unassembled WGS sequence"/>
</dbReference>
<reference evidence="2" key="1">
    <citation type="submission" date="2018-06" db="EMBL/GenBank/DDBJ databases">
        <title>Whole genome sequencing of four bacterial strains from South Shetland trench revealing bio-synthetic gene clusters.</title>
        <authorList>
            <person name="Abdel-Mageed W.M."/>
            <person name="Lehri B."/>
            <person name="Jarmusch S."/>
            <person name="Miranda K."/>
            <person name="Goodfellow M."/>
            <person name="Jaspars M."/>
            <person name="Karlyshev A.V."/>
        </authorList>
    </citation>
    <scope>NUCLEOTIDE SEQUENCE [LARGE SCALE GENOMIC DNA]</scope>
    <source>
        <strain evidence="2">SST4</strain>
    </source>
</reference>
<gene>
    <name evidence="1" type="ORF">DQ400_00005</name>
</gene>
<evidence type="ECO:0000313" key="2">
    <source>
        <dbReference type="Proteomes" id="UP000252204"/>
    </source>
</evidence>
<proteinExistence type="predicted"/>
<sequence length="32" mass="3647">ATRYEKLASSFKAMVCVACIDRCLRANFSYKT</sequence>
<organism evidence="1 2">
    <name type="scientific">Vreelandella sulfidaeris</name>
    <dbReference type="NCBI Taxonomy" id="115553"/>
    <lineage>
        <taxon>Bacteria</taxon>
        <taxon>Pseudomonadati</taxon>
        <taxon>Pseudomonadota</taxon>
        <taxon>Gammaproteobacteria</taxon>
        <taxon>Oceanospirillales</taxon>
        <taxon>Halomonadaceae</taxon>
        <taxon>Vreelandella</taxon>
    </lineage>
</organism>
<protein>
    <submittedName>
        <fullName evidence="1">IS5/IS1182 family transposase</fullName>
    </submittedName>
</protein>